<dbReference type="AlphaFoldDB" id="A0A9D4M7X4"/>
<accession>A0A9D4M7X4</accession>
<gene>
    <name evidence="2" type="ORF">DPMN_034662</name>
</gene>
<evidence type="ECO:0000256" key="1">
    <source>
        <dbReference type="SAM" id="MobiDB-lite"/>
    </source>
</evidence>
<keyword evidence="3" id="KW-1185">Reference proteome</keyword>
<feature type="compositionally biased region" description="Low complexity" evidence="1">
    <location>
        <begin position="307"/>
        <end position="320"/>
    </location>
</feature>
<sequence>MGSIYGRPDSVNKDFRPKDRPIQNFPDYLRYVAERSKAGFDKVHEEFHKIFDDTSWKKEKRPDSKTLIYATRPGLRDRLSGNFKKNFRWTAGSSLPKEESFLSYIPEEDCSDENEIKVSATMSASIVEKSSTVFNFDEEEPLAVEKSVKMKPPINARYSAQAKSNVMDRCGDTHKSNLRLNKGMSDQILTLNAHHTVSAPMPCNSNQYLKMDGVYTKPNNEEDYACMFKDRDYQSGDFVNVHFDYENIPNDLTEIDNKPICGPTKSLSPDYINIKSIRPVPNKRPTVASRPERTYDVPPAHIRSYLSESGNSNESNSSIETPKITRSQTNAAERSSTIYHQRVTRKPCNGHSKQTFYSRFPDCQDPSNAMYDVPPSDIRAVHSLDKEDDEDLYQVPRTVKEVKIVPEACCTNTAVQNITLVNETEFFLYNSYELAFYLNKFGFATLAKVCQKFGFDGKHFQTLTTDDLRKAPYSLKPAQVKQFVKLIYGCTQHSGNCIDKNDDDGNYDIPPGERQFLVDLKNKTCIGKERNKVTITPENCRDDIEDLYINWEAMHLTKQNDAKHTNEAVSICPLAK</sequence>
<reference evidence="2" key="2">
    <citation type="submission" date="2020-11" db="EMBL/GenBank/DDBJ databases">
        <authorList>
            <person name="McCartney M.A."/>
            <person name="Auch B."/>
            <person name="Kono T."/>
            <person name="Mallez S."/>
            <person name="Becker A."/>
            <person name="Gohl D.M."/>
            <person name="Silverstein K.A.T."/>
            <person name="Koren S."/>
            <person name="Bechman K.B."/>
            <person name="Herman A."/>
            <person name="Abrahante J.E."/>
            <person name="Garbe J."/>
        </authorList>
    </citation>
    <scope>NUCLEOTIDE SEQUENCE</scope>
    <source>
        <strain evidence="2">Duluth1</strain>
        <tissue evidence="2">Whole animal</tissue>
    </source>
</reference>
<feature type="region of interest" description="Disordered" evidence="1">
    <location>
        <begin position="276"/>
        <end position="335"/>
    </location>
</feature>
<organism evidence="2 3">
    <name type="scientific">Dreissena polymorpha</name>
    <name type="common">Zebra mussel</name>
    <name type="synonym">Mytilus polymorpha</name>
    <dbReference type="NCBI Taxonomy" id="45954"/>
    <lineage>
        <taxon>Eukaryota</taxon>
        <taxon>Metazoa</taxon>
        <taxon>Spiralia</taxon>
        <taxon>Lophotrochozoa</taxon>
        <taxon>Mollusca</taxon>
        <taxon>Bivalvia</taxon>
        <taxon>Autobranchia</taxon>
        <taxon>Heteroconchia</taxon>
        <taxon>Euheterodonta</taxon>
        <taxon>Imparidentia</taxon>
        <taxon>Neoheterodontei</taxon>
        <taxon>Myida</taxon>
        <taxon>Dreissenoidea</taxon>
        <taxon>Dreissenidae</taxon>
        <taxon>Dreissena</taxon>
    </lineage>
</organism>
<feature type="compositionally biased region" description="Polar residues" evidence="1">
    <location>
        <begin position="324"/>
        <end position="335"/>
    </location>
</feature>
<name>A0A9D4M7X4_DREPO</name>
<comment type="caution">
    <text evidence="2">The sequence shown here is derived from an EMBL/GenBank/DDBJ whole genome shotgun (WGS) entry which is preliminary data.</text>
</comment>
<proteinExistence type="predicted"/>
<dbReference type="EMBL" id="JAIWYP010000002">
    <property type="protein sequence ID" value="KAH3871459.1"/>
    <property type="molecule type" value="Genomic_DNA"/>
</dbReference>
<dbReference type="Proteomes" id="UP000828390">
    <property type="component" value="Unassembled WGS sequence"/>
</dbReference>
<protein>
    <submittedName>
        <fullName evidence="2">Uncharacterized protein</fullName>
    </submittedName>
</protein>
<evidence type="ECO:0000313" key="3">
    <source>
        <dbReference type="Proteomes" id="UP000828390"/>
    </source>
</evidence>
<evidence type="ECO:0000313" key="2">
    <source>
        <dbReference type="EMBL" id="KAH3871459.1"/>
    </source>
</evidence>
<reference evidence="2" key="1">
    <citation type="journal article" date="2019" name="bioRxiv">
        <title>The Genome of the Zebra Mussel, Dreissena polymorpha: A Resource for Invasive Species Research.</title>
        <authorList>
            <person name="McCartney M.A."/>
            <person name="Auch B."/>
            <person name="Kono T."/>
            <person name="Mallez S."/>
            <person name="Zhang Y."/>
            <person name="Obille A."/>
            <person name="Becker A."/>
            <person name="Abrahante J.E."/>
            <person name="Garbe J."/>
            <person name="Badalamenti J.P."/>
            <person name="Herman A."/>
            <person name="Mangelson H."/>
            <person name="Liachko I."/>
            <person name="Sullivan S."/>
            <person name="Sone E.D."/>
            <person name="Koren S."/>
            <person name="Silverstein K.A.T."/>
            <person name="Beckman K.B."/>
            <person name="Gohl D.M."/>
        </authorList>
    </citation>
    <scope>NUCLEOTIDE SEQUENCE</scope>
    <source>
        <strain evidence="2">Duluth1</strain>
        <tissue evidence="2">Whole animal</tissue>
    </source>
</reference>